<accession>A0A9P0P414</accession>
<feature type="non-terminal residue" evidence="1">
    <location>
        <position position="1"/>
    </location>
</feature>
<dbReference type="EMBL" id="CAKOFQ010006770">
    <property type="protein sequence ID" value="CAH1970166.1"/>
    <property type="molecule type" value="Genomic_DNA"/>
</dbReference>
<organism evidence="1 2">
    <name type="scientific">Acanthoscelides obtectus</name>
    <name type="common">Bean weevil</name>
    <name type="synonym">Bruchus obtectus</name>
    <dbReference type="NCBI Taxonomy" id="200917"/>
    <lineage>
        <taxon>Eukaryota</taxon>
        <taxon>Metazoa</taxon>
        <taxon>Ecdysozoa</taxon>
        <taxon>Arthropoda</taxon>
        <taxon>Hexapoda</taxon>
        <taxon>Insecta</taxon>
        <taxon>Pterygota</taxon>
        <taxon>Neoptera</taxon>
        <taxon>Endopterygota</taxon>
        <taxon>Coleoptera</taxon>
        <taxon>Polyphaga</taxon>
        <taxon>Cucujiformia</taxon>
        <taxon>Chrysomeloidea</taxon>
        <taxon>Chrysomelidae</taxon>
        <taxon>Bruchinae</taxon>
        <taxon>Bruchini</taxon>
        <taxon>Acanthoscelides</taxon>
    </lineage>
</organism>
<dbReference type="AlphaFoldDB" id="A0A9P0P414"/>
<keyword evidence="2" id="KW-1185">Reference proteome</keyword>
<proteinExistence type="predicted"/>
<gene>
    <name evidence="1" type="ORF">ACAOBT_LOCUS8780</name>
</gene>
<evidence type="ECO:0000313" key="1">
    <source>
        <dbReference type="EMBL" id="CAH1970166.1"/>
    </source>
</evidence>
<name>A0A9P0P414_ACAOB</name>
<evidence type="ECO:0000313" key="2">
    <source>
        <dbReference type="Proteomes" id="UP001152888"/>
    </source>
</evidence>
<sequence length="55" mass="5981">VNYYSNTVADTYQDLVIWCAVTNSSHATAAILHGTSSAVIPVVYRVPTENVLLIE</sequence>
<dbReference type="Proteomes" id="UP001152888">
    <property type="component" value="Unassembled WGS sequence"/>
</dbReference>
<protein>
    <submittedName>
        <fullName evidence="1">Uncharacterized protein</fullName>
    </submittedName>
</protein>
<comment type="caution">
    <text evidence="1">The sequence shown here is derived from an EMBL/GenBank/DDBJ whole genome shotgun (WGS) entry which is preliminary data.</text>
</comment>
<reference evidence="1" key="1">
    <citation type="submission" date="2022-03" db="EMBL/GenBank/DDBJ databases">
        <authorList>
            <person name="Sayadi A."/>
        </authorList>
    </citation>
    <scope>NUCLEOTIDE SEQUENCE</scope>
</reference>